<dbReference type="GeneID" id="123389055"/>
<feature type="compositionally biased region" description="Polar residues" evidence="1">
    <location>
        <begin position="18"/>
        <end position="27"/>
    </location>
</feature>
<reference evidence="3" key="1">
    <citation type="submission" date="2025-08" db="UniProtKB">
        <authorList>
            <consortium name="RefSeq"/>
        </authorList>
    </citation>
    <scope>IDENTIFICATION</scope>
    <source>
        <tissue evidence="3">Brain</tissue>
    </source>
</reference>
<feature type="compositionally biased region" description="Low complexity" evidence="1">
    <location>
        <begin position="75"/>
        <end position="88"/>
    </location>
</feature>
<accession>A0A8U0RK76</accession>
<name>A0A8U0RK76_MUSPF</name>
<evidence type="ECO:0000256" key="1">
    <source>
        <dbReference type="SAM" id="MobiDB-lite"/>
    </source>
</evidence>
<dbReference type="AlphaFoldDB" id="A0A8U0RK76"/>
<feature type="region of interest" description="Disordered" evidence="1">
    <location>
        <begin position="1"/>
        <end position="95"/>
    </location>
</feature>
<feature type="compositionally biased region" description="Low complexity" evidence="1">
    <location>
        <begin position="34"/>
        <end position="49"/>
    </location>
</feature>
<dbReference type="RefSeq" id="XP_044925677.1">
    <property type="nucleotide sequence ID" value="XM_045069742.1"/>
</dbReference>
<dbReference type="Proteomes" id="UP000000715">
    <property type="component" value="Unplaced"/>
</dbReference>
<evidence type="ECO:0000313" key="3">
    <source>
        <dbReference type="RefSeq" id="XP_044925677.1"/>
    </source>
</evidence>
<proteinExistence type="predicted"/>
<sequence>MVGLIKQGPSCRRAGERTGNTTPNALSRTPAPPARVAAPQACALTRPGARPGPPPARGASGTFASPSPPHRPQTRARAPPVSLSSAPPNLAPPLRPSLLATLNSREQTNSLRRVTPLPLCPGNCSMDSQNKMQIGILCTLPPLLRTLLEFSLNYASTHCAVL</sequence>
<protein>
    <submittedName>
        <fullName evidence="3">Oleosin-B6-like isoform X1</fullName>
    </submittedName>
</protein>
<keyword evidence="2" id="KW-1185">Reference proteome</keyword>
<gene>
    <name evidence="3" type="primary">LOC123389055</name>
</gene>
<evidence type="ECO:0000313" key="2">
    <source>
        <dbReference type="Proteomes" id="UP000000715"/>
    </source>
</evidence>
<organism evidence="2 3">
    <name type="scientific">Mustela putorius furo</name>
    <name type="common">European domestic ferret</name>
    <name type="synonym">Mustela furo</name>
    <dbReference type="NCBI Taxonomy" id="9669"/>
    <lineage>
        <taxon>Eukaryota</taxon>
        <taxon>Metazoa</taxon>
        <taxon>Chordata</taxon>
        <taxon>Craniata</taxon>
        <taxon>Vertebrata</taxon>
        <taxon>Euteleostomi</taxon>
        <taxon>Mammalia</taxon>
        <taxon>Eutheria</taxon>
        <taxon>Laurasiatheria</taxon>
        <taxon>Carnivora</taxon>
        <taxon>Caniformia</taxon>
        <taxon>Musteloidea</taxon>
        <taxon>Mustelidae</taxon>
        <taxon>Mustelinae</taxon>
        <taxon>Mustela</taxon>
    </lineage>
</organism>